<dbReference type="PANTHER" id="PTHR21368">
    <property type="entry name" value="50S RIBOSOMAL PROTEIN L9"/>
    <property type="match status" value="1"/>
</dbReference>
<dbReference type="InterPro" id="IPR036791">
    <property type="entry name" value="Ribosomal_bL9_C_sf"/>
</dbReference>
<dbReference type="SUPFAM" id="SSF55653">
    <property type="entry name" value="Ribosomal protein L9 C-domain"/>
    <property type="match status" value="1"/>
</dbReference>
<protein>
    <recommendedName>
        <fullName evidence="7">Large ribosomal subunit protein bL9c</fullName>
    </recommendedName>
    <alternativeName>
        <fullName evidence="8">50S ribosomal protein L9, chloroplastic</fullName>
    </alternativeName>
    <alternativeName>
        <fullName evidence="6">CL9</fullName>
    </alternativeName>
</protein>
<dbReference type="Pfam" id="PF01281">
    <property type="entry name" value="Ribosomal_L9_N"/>
    <property type="match status" value="1"/>
</dbReference>
<dbReference type="Pfam" id="PF03948">
    <property type="entry name" value="Ribosomal_L9_C"/>
    <property type="match status" value="1"/>
</dbReference>
<dbReference type="SUPFAM" id="SSF55658">
    <property type="entry name" value="L9 N-domain-like"/>
    <property type="match status" value="1"/>
</dbReference>
<dbReference type="Gene3D" id="3.10.430.100">
    <property type="entry name" value="Ribosomal protein L9, C-terminal domain"/>
    <property type="match status" value="1"/>
</dbReference>
<dbReference type="InterPro" id="IPR020069">
    <property type="entry name" value="Ribosomal_bL9_C"/>
</dbReference>
<dbReference type="GO" id="GO:0003735">
    <property type="term" value="F:structural constituent of ribosome"/>
    <property type="evidence" value="ECO:0007669"/>
    <property type="project" value="InterPro"/>
</dbReference>
<dbReference type="InterPro" id="IPR000244">
    <property type="entry name" value="Ribosomal_bL9"/>
</dbReference>
<sequence>MERVAARVSARSPLRIPRRAGRGQLQVVAVKKATKKVEVVLSKNVPELGSTGSIKKVSNGYFKNFLQPQGLAEPVTDQVMEKLKAQQDRDNAALEAKKADAQKIATALSIAKNFTIKKEANEENTYGSVTLTELKDAIKKQTTLDLADDVIDLPAIKELGVFTVTANLHPEVKQDFTVTVEKA</sequence>
<evidence type="ECO:0000256" key="8">
    <source>
        <dbReference type="ARBA" id="ARBA00035427"/>
    </source>
</evidence>
<gene>
    <name evidence="10" type="ORF">HKI87_06g41880</name>
</gene>
<dbReference type="InterPro" id="IPR020594">
    <property type="entry name" value="Ribosomal_bL9_bac/chp"/>
</dbReference>
<dbReference type="InterPro" id="IPR020070">
    <property type="entry name" value="Ribosomal_bL9_N"/>
</dbReference>
<evidence type="ECO:0000313" key="10">
    <source>
        <dbReference type="EMBL" id="WZN62647.1"/>
    </source>
</evidence>
<dbReference type="AlphaFoldDB" id="A0AAX4P8G9"/>
<dbReference type="Gene3D" id="3.40.5.10">
    <property type="entry name" value="Ribosomal protein L9, N-terminal domain"/>
    <property type="match status" value="1"/>
</dbReference>
<evidence type="ECO:0000256" key="2">
    <source>
        <dbReference type="ARBA" id="ARBA00022730"/>
    </source>
</evidence>
<dbReference type="GO" id="GO:1990904">
    <property type="term" value="C:ribonucleoprotein complex"/>
    <property type="evidence" value="ECO:0007669"/>
    <property type="project" value="UniProtKB-KW"/>
</dbReference>
<proteinExistence type="inferred from homology"/>
<evidence type="ECO:0000256" key="5">
    <source>
        <dbReference type="ARBA" id="ARBA00023274"/>
    </source>
</evidence>
<reference evidence="10 11" key="1">
    <citation type="submission" date="2024-03" db="EMBL/GenBank/DDBJ databases">
        <title>Complete genome sequence of the green alga Chloropicon roscoffensis RCC1871.</title>
        <authorList>
            <person name="Lemieux C."/>
            <person name="Pombert J.-F."/>
            <person name="Otis C."/>
            <person name="Turmel M."/>
        </authorList>
    </citation>
    <scope>NUCLEOTIDE SEQUENCE [LARGE SCALE GENOMIC DNA]</scope>
    <source>
        <strain evidence="10 11">RCC1871</strain>
    </source>
</reference>
<evidence type="ECO:0000256" key="6">
    <source>
        <dbReference type="ARBA" id="ARBA00031047"/>
    </source>
</evidence>
<keyword evidence="3" id="KW-0694">RNA-binding</keyword>
<accession>A0AAX4P8G9</accession>
<evidence type="ECO:0000256" key="3">
    <source>
        <dbReference type="ARBA" id="ARBA00022884"/>
    </source>
</evidence>
<name>A0AAX4P8G9_9CHLO</name>
<evidence type="ECO:0000256" key="1">
    <source>
        <dbReference type="ARBA" id="ARBA00010605"/>
    </source>
</evidence>
<evidence type="ECO:0000313" key="11">
    <source>
        <dbReference type="Proteomes" id="UP001472866"/>
    </source>
</evidence>
<evidence type="ECO:0000259" key="9">
    <source>
        <dbReference type="PROSITE" id="PS00651"/>
    </source>
</evidence>
<evidence type="ECO:0000256" key="4">
    <source>
        <dbReference type="ARBA" id="ARBA00022980"/>
    </source>
</evidence>
<organism evidence="10 11">
    <name type="scientific">Chloropicon roscoffensis</name>
    <dbReference type="NCBI Taxonomy" id="1461544"/>
    <lineage>
        <taxon>Eukaryota</taxon>
        <taxon>Viridiplantae</taxon>
        <taxon>Chlorophyta</taxon>
        <taxon>Chloropicophyceae</taxon>
        <taxon>Chloropicales</taxon>
        <taxon>Chloropicaceae</taxon>
        <taxon>Chloropicon</taxon>
    </lineage>
</organism>
<evidence type="ECO:0000256" key="7">
    <source>
        <dbReference type="ARBA" id="ARBA00035193"/>
    </source>
</evidence>
<dbReference type="PROSITE" id="PS00651">
    <property type="entry name" value="RIBOSOMAL_L9"/>
    <property type="match status" value="1"/>
</dbReference>
<dbReference type="HAMAP" id="MF_00503">
    <property type="entry name" value="Ribosomal_bL9"/>
    <property type="match status" value="1"/>
</dbReference>
<dbReference type="GO" id="GO:0005840">
    <property type="term" value="C:ribosome"/>
    <property type="evidence" value="ECO:0007669"/>
    <property type="project" value="UniProtKB-KW"/>
</dbReference>
<keyword evidence="2" id="KW-0699">rRNA-binding</keyword>
<dbReference type="GO" id="GO:0019843">
    <property type="term" value="F:rRNA binding"/>
    <property type="evidence" value="ECO:0007669"/>
    <property type="project" value="UniProtKB-KW"/>
</dbReference>
<keyword evidence="5" id="KW-0687">Ribonucleoprotein</keyword>
<keyword evidence="4 10" id="KW-0689">Ribosomal protein</keyword>
<dbReference type="EMBL" id="CP151506">
    <property type="protein sequence ID" value="WZN62647.1"/>
    <property type="molecule type" value="Genomic_DNA"/>
</dbReference>
<keyword evidence="11" id="KW-1185">Reference proteome</keyword>
<feature type="domain" description="Ribosomal protein L9" evidence="9">
    <location>
        <begin position="49"/>
        <end position="76"/>
    </location>
</feature>
<comment type="similarity">
    <text evidence="1">Belongs to the bacterial ribosomal protein bL9 family.</text>
</comment>
<dbReference type="GO" id="GO:0006412">
    <property type="term" value="P:translation"/>
    <property type="evidence" value="ECO:0007669"/>
    <property type="project" value="InterPro"/>
</dbReference>
<dbReference type="InterPro" id="IPR009027">
    <property type="entry name" value="Ribosomal_bL9/RNase_H1_N"/>
</dbReference>
<dbReference type="NCBIfam" id="TIGR00158">
    <property type="entry name" value="L9"/>
    <property type="match status" value="1"/>
</dbReference>
<dbReference type="Proteomes" id="UP001472866">
    <property type="component" value="Chromosome 06"/>
</dbReference>
<dbReference type="InterPro" id="IPR036935">
    <property type="entry name" value="Ribosomal_bL9_N_sf"/>
</dbReference>